<dbReference type="EMBL" id="WBVO01000002">
    <property type="protein sequence ID" value="KAB2814003.1"/>
    <property type="molecule type" value="Genomic_DNA"/>
</dbReference>
<dbReference type="OrthoDB" id="1036397at2"/>
<dbReference type="RefSeq" id="WP_151666671.1">
    <property type="nucleotide sequence ID" value="NZ_WBVO01000002.1"/>
</dbReference>
<evidence type="ECO:0000313" key="2">
    <source>
        <dbReference type="Proteomes" id="UP000468650"/>
    </source>
</evidence>
<reference evidence="1 2" key="1">
    <citation type="submission" date="2019-09" db="EMBL/GenBank/DDBJ databases">
        <title>Genomes of family Cryomorphaceae.</title>
        <authorList>
            <person name="Bowman J.P."/>
        </authorList>
    </citation>
    <scope>NUCLEOTIDE SEQUENCE [LARGE SCALE GENOMIC DNA]</scope>
    <source>
        <strain evidence="1 2">LMG 25704</strain>
    </source>
</reference>
<keyword evidence="2" id="KW-1185">Reference proteome</keyword>
<comment type="caution">
    <text evidence="1">The sequence shown here is derived from an EMBL/GenBank/DDBJ whole genome shotgun (WGS) entry which is preliminary data.</text>
</comment>
<gene>
    <name evidence="1" type="ORF">F8C67_04800</name>
</gene>
<sequence length="69" mass="7977">MNVYVFKTSVEENTLEHVNQLLDGVLSGSSWSFDLEDRDKILRIVCDELDTTLLTTCFNNEGFFIEELE</sequence>
<protein>
    <submittedName>
        <fullName evidence="1">Uncharacterized protein</fullName>
    </submittedName>
</protein>
<dbReference type="AlphaFoldDB" id="A0A6N6RJR0"/>
<organism evidence="1 2">
    <name type="scientific">Phaeocystidibacter luteus</name>
    <dbReference type="NCBI Taxonomy" id="911197"/>
    <lineage>
        <taxon>Bacteria</taxon>
        <taxon>Pseudomonadati</taxon>
        <taxon>Bacteroidota</taxon>
        <taxon>Flavobacteriia</taxon>
        <taxon>Flavobacteriales</taxon>
        <taxon>Phaeocystidibacteraceae</taxon>
        <taxon>Phaeocystidibacter</taxon>
    </lineage>
</organism>
<proteinExistence type="predicted"/>
<accession>A0A6N6RJR0</accession>
<dbReference type="Proteomes" id="UP000468650">
    <property type="component" value="Unassembled WGS sequence"/>
</dbReference>
<evidence type="ECO:0000313" key="1">
    <source>
        <dbReference type="EMBL" id="KAB2814003.1"/>
    </source>
</evidence>
<name>A0A6N6RJR0_9FLAO</name>